<dbReference type="KEGG" id="cvn:111127441"/>
<dbReference type="OrthoDB" id="77911at2759"/>
<dbReference type="InterPro" id="IPR046357">
    <property type="entry name" value="PPIase_dom_sf"/>
</dbReference>
<keyword evidence="3" id="KW-0325">Glycoprotein</keyword>
<feature type="chain" id="PRO_5034657277" description="peptidylprolyl isomerase" evidence="5">
    <location>
        <begin position="23"/>
        <end position="230"/>
    </location>
</feature>
<dbReference type="AlphaFoldDB" id="A0A8B8DJJ8"/>
<evidence type="ECO:0000256" key="3">
    <source>
        <dbReference type="ARBA" id="ARBA00023180"/>
    </source>
</evidence>
<feature type="domain" description="PPIase FKBP-type" evidence="6">
    <location>
        <begin position="46"/>
        <end position="133"/>
    </location>
</feature>
<dbReference type="SUPFAM" id="SSF47473">
    <property type="entry name" value="EF-hand"/>
    <property type="match status" value="1"/>
</dbReference>
<evidence type="ECO:0000256" key="1">
    <source>
        <dbReference type="ARBA" id="ARBA00022729"/>
    </source>
</evidence>
<keyword evidence="4" id="KW-0697">Rotamase</keyword>
<evidence type="ECO:0000256" key="5">
    <source>
        <dbReference type="SAM" id="SignalP"/>
    </source>
</evidence>
<feature type="signal peptide" evidence="5">
    <location>
        <begin position="1"/>
        <end position="22"/>
    </location>
</feature>
<keyword evidence="1 5" id="KW-0732">Signal</keyword>
<keyword evidence="4" id="KW-0413">Isomerase</keyword>
<evidence type="ECO:0000313" key="7">
    <source>
        <dbReference type="Proteomes" id="UP000694844"/>
    </source>
</evidence>
<reference evidence="8" key="1">
    <citation type="submission" date="2025-08" db="UniProtKB">
        <authorList>
            <consortium name="RefSeq"/>
        </authorList>
    </citation>
    <scope>IDENTIFICATION</scope>
    <source>
        <tissue evidence="8">Whole sample</tissue>
    </source>
</reference>
<dbReference type="GO" id="GO:0003755">
    <property type="term" value="F:peptidyl-prolyl cis-trans isomerase activity"/>
    <property type="evidence" value="ECO:0007669"/>
    <property type="project" value="UniProtKB-KW"/>
</dbReference>
<dbReference type="InterPro" id="IPR052273">
    <property type="entry name" value="PPIase_FKBP"/>
</dbReference>
<proteinExistence type="predicted"/>
<evidence type="ECO:0000259" key="6">
    <source>
        <dbReference type="PROSITE" id="PS50059"/>
    </source>
</evidence>
<sequence length="230" mass="25700">MFSRTTVVLLFLVLQCSSLVCSDSSDLSFKVINPPYLGCEREVKEGDSVHVHFRGELRDGTEFENTYAADSAYNFIVGSRKVPVGMSQGVMGMCPGEIRELSVPPHLGFGEKGKDTIPGGSWLLYEVELLQVSDQGIDLFDELDVDQNEELTLEELKKYFSIPEVSKAFGMDFVSQDEEGTGFLTQTLMNLGDTNSDDVIVRDEFYALADLQKFQSIESAETELEFREDL</sequence>
<dbReference type="RefSeq" id="XP_022328327.1">
    <property type="nucleotide sequence ID" value="XM_022472619.1"/>
</dbReference>
<protein>
    <recommendedName>
        <fullName evidence="4">peptidylprolyl isomerase</fullName>
        <ecNumber evidence="4">5.2.1.8</ecNumber>
    </recommendedName>
</protein>
<dbReference type="InterPro" id="IPR011992">
    <property type="entry name" value="EF-hand-dom_pair"/>
</dbReference>
<dbReference type="SUPFAM" id="SSF54534">
    <property type="entry name" value="FKBP-like"/>
    <property type="match status" value="1"/>
</dbReference>
<gene>
    <name evidence="8" type="primary">LOC111127441</name>
</gene>
<dbReference type="PANTHER" id="PTHR46222">
    <property type="entry name" value="PEPTIDYL-PROLYL CIS-TRANS ISOMERASE FKBP7/14"/>
    <property type="match status" value="1"/>
</dbReference>
<dbReference type="Gene3D" id="1.10.238.10">
    <property type="entry name" value="EF-hand"/>
    <property type="match status" value="1"/>
</dbReference>
<comment type="catalytic activity">
    <reaction evidence="4">
        <text>[protein]-peptidylproline (omega=180) = [protein]-peptidylproline (omega=0)</text>
        <dbReference type="Rhea" id="RHEA:16237"/>
        <dbReference type="Rhea" id="RHEA-COMP:10747"/>
        <dbReference type="Rhea" id="RHEA-COMP:10748"/>
        <dbReference type="ChEBI" id="CHEBI:83833"/>
        <dbReference type="ChEBI" id="CHEBI:83834"/>
        <dbReference type="EC" id="5.2.1.8"/>
    </reaction>
</comment>
<keyword evidence="7" id="KW-1185">Reference proteome</keyword>
<dbReference type="EC" id="5.2.1.8" evidence="4"/>
<organism evidence="7 8">
    <name type="scientific">Crassostrea virginica</name>
    <name type="common">Eastern oyster</name>
    <dbReference type="NCBI Taxonomy" id="6565"/>
    <lineage>
        <taxon>Eukaryota</taxon>
        <taxon>Metazoa</taxon>
        <taxon>Spiralia</taxon>
        <taxon>Lophotrochozoa</taxon>
        <taxon>Mollusca</taxon>
        <taxon>Bivalvia</taxon>
        <taxon>Autobranchia</taxon>
        <taxon>Pteriomorphia</taxon>
        <taxon>Ostreida</taxon>
        <taxon>Ostreoidea</taxon>
        <taxon>Ostreidae</taxon>
        <taxon>Crassostrea</taxon>
    </lineage>
</organism>
<dbReference type="Pfam" id="PF00254">
    <property type="entry name" value="FKBP_C"/>
    <property type="match status" value="1"/>
</dbReference>
<dbReference type="PANTHER" id="PTHR46222:SF3">
    <property type="entry name" value="PEPTIDYLPROLYL ISOMERASE"/>
    <property type="match status" value="1"/>
</dbReference>
<keyword evidence="2" id="KW-0677">Repeat</keyword>
<dbReference type="Proteomes" id="UP000694844">
    <property type="component" value="Chromosome 3"/>
</dbReference>
<evidence type="ECO:0000256" key="2">
    <source>
        <dbReference type="ARBA" id="ARBA00022737"/>
    </source>
</evidence>
<dbReference type="Gene3D" id="3.10.50.40">
    <property type="match status" value="1"/>
</dbReference>
<dbReference type="PROSITE" id="PS50059">
    <property type="entry name" value="FKBP_PPIASE"/>
    <property type="match status" value="1"/>
</dbReference>
<accession>A0A8B8DJJ8</accession>
<name>A0A8B8DJJ8_CRAVI</name>
<dbReference type="GeneID" id="111127441"/>
<dbReference type="InterPro" id="IPR001179">
    <property type="entry name" value="PPIase_FKBP_dom"/>
</dbReference>
<evidence type="ECO:0000256" key="4">
    <source>
        <dbReference type="PROSITE-ProRule" id="PRU00277"/>
    </source>
</evidence>
<evidence type="ECO:0000313" key="8">
    <source>
        <dbReference type="RefSeq" id="XP_022328327.1"/>
    </source>
</evidence>